<reference evidence="1" key="2">
    <citation type="submission" date="2023-06" db="EMBL/GenBank/DDBJ databases">
        <authorList>
            <consortium name="Lawrence Berkeley National Laboratory"/>
            <person name="Haridas S."/>
            <person name="Hensen N."/>
            <person name="Bonometti L."/>
            <person name="Westerberg I."/>
            <person name="Brannstrom I.O."/>
            <person name="Guillou S."/>
            <person name="Cros-Aarteil S."/>
            <person name="Calhoun S."/>
            <person name="Kuo A."/>
            <person name="Mondo S."/>
            <person name="Pangilinan J."/>
            <person name="Riley R."/>
            <person name="Labutti K."/>
            <person name="Andreopoulos B."/>
            <person name="Lipzen A."/>
            <person name="Chen C."/>
            <person name="Yanf M."/>
            <person name="Daum C."/>
            <person name="Ng V."/>
            <person name="Clum A."/>
            <person name="Steindorff A."/>
            <person name="Ohm R."/>
            <person name="Martin F."/>
            <person name="Silar P."/>
            <person name="Natvig D."/>
            <person name="Lalanne C."/>
            <person name="Gautier V."/>
            <person name="Ament-Velasquez S.L."/>
            <person name="Kruys A."/>
            <person name="Hutchinson M.I."/>
            <person name="Powell A.J."/>
            <person name="Barry K."/>
            <person name="Miller A.N."/>
            <person name="Grigoriev I.V."/>
            <person name="Debuchy R."/>
            <person name="Gladieux P."/>
            <person name="Thoren M.H."/>
            <person name="Johannesson H."/>
        </authorList>
    </citation>
    <scope>NUCLEOTIDE SEQUENCE</scope>
    <source>
        <strain evidence="1">CBS 168.71</strain>
    </source>
</reference>
<name>A0AAE0LV74_9PEZI</name>
<dbReference type="PANTHER" id="PTHR31285:SF0">
    <property type="entry name" value="NICOTINAMIDE MONONUCLEOTIDE ADENYLYLTRANSFERASE"/>
    <property type="match status" value="1"/>
</dbReference>
<dbReference type="RefSeq" id="XP_062661583.1">
    <property type="nucleotide sequence ID" value="XM_062803667.1"/>
</dbReference>
<keyword evidence="2" id="KW-1185">Reference proteome</keyword>
<evidence type="ECO:0000313" key="1">
    <source>
        <dbReference type="EMBL" id="KAK3298069.1"/>
    </source>
</evidence>
<evidence type="ECO:0008006" key="3">
    <source>
        <dbReference type="Google" id="ProtNLM"/>
    </source>
</evidence>
<dbReference type="GO" id="GO:0016887">
    <property type="term" value="F:ATP hydrolysis activity"/>
    <property type="evidence" value="ECO:0007669"/>
    <property type="project" value="TreeGrafter"/>
</dbReference>
<dbReference type="GO" id="GO:0005737">
    <property type="term" value="C:cytoplasm"/>
    <property type="evidence" value="ECO:0007669"/>
    <property type="project" value="TreeGrafter"/>
</dbReference>
<proteinExistence type="predicted"/>
<protein>
    <recommendedName>
        <fullName evidence="3">Nicotinamide-nucleotide adenylyltransferase</fullName>
    </recommendedName>
</protein>
<dbReference type="InterPro" id="IPR014729">
    <property type="entry name" value="Rossmann-like_a/b/a_fold"/>
</dbReference>
<dbReference type="PANTHER" id="PTHR31285">
    <property type="entry name" value="NICOTINAMIDE MONONUCLEOTIDE ADENYLYLTRANSFERASE"/>
    <property type="match status" value="1"/>
</dbReference>
<reference evidence="1" key="1">
    <citation type="journal article" date="2023" name="Mol. Phylogenet. Evol.">
        <title>Genome-scale phylogeny and comparative genomics of the fungal order Sordariales.</title>
        <authorList>
            <person name="Hensen N."/>
            <person name="Bonometti L."/>
            <person name="Westerberg I."/>
            <person name="Brannstrom I.O."/>
            <person name="Guillou S."/>
            <person name="Cros-Aarteil S."/>
            <person name="Calhoun S."/>
            <person name="Haridas S."/>
            <person name="Kuo A."/>
            <person name="Mondo S."/>
            <person name="Pangilinan J."/>
            <person name="Riley R."/>
            <person name="LaButti K."/>
            <person name="Andreopoulos B."/>
            <person name="Lipzen A."/>
            <person name="Chen C."/>
            <person name="Yan M."/>
            <person name="Daum C."/>
            <person name="Ng V."/>
            <person name="Clum A."/>
            <person name="Steindorff A."/>
            <person name="Ohm R.A."/>
            <person name="Martin F."/>
            <person name="Silar P."/>
            <person name="Natvig D.O."/>
            <person name="Lalanne C."/>
            <person name="Gautier V."/>
            <person name="Ament-Velasquez S.L."/>
            <person name="Kruys A."/>
            <person name="Hutchinson M.I."/>
            <person name="Powell A.J."/>
            <person name="Barry K."/>
            <person name="Miller A.N."/>
            <person name="Grigoriev I.V."/>
            <person name="Debuchy R."/>
            <person name="Gladieux P."/>
            <person name="Hiltunen Thoren M."/>
            <person name="Johannesson H."/>
        </authorList>
    </citation>
    <scope>NUCLEOTIDE SEQUENCE</scope>
    <source>
        <strain evidence="1">CBS 168.71</strain>
    </source>
</reference>
<dbReference type="EMBL" id="JAUEPN010000003">
    <property type="protein sequence ID" value="KAK3298069.1"/>
    <property type="molecule type" value="Genomic_DNA"/>
</dbReference>
<dbReference type="GO" id="GO:0000309">
    <property type="term" value="F:nicotinamide-nucleotide adenylyltransferase activity"/>
    <property type="evidence" value="ECO:0007669"/>
    <property type="project" value="TreeGrafter"/>
</dbReference>
<dbReference type="GeneID" id="87840615"/>
<accession>A0AAE0LV74</accession>
<organism evidence="1 2">
    <name type="scientific">Chaetomium fimeti</name>
    <dbReference type="NCBI Taxonomy" id="1854472"/>
    <lineage>
        <taxon>Eukaryota</taxon>
        <taxon>Fungi</taxon>
        <taxon>Dikarya</taxon>
        <taxon>Ascomycota</taxon>
        <taxon>Pezizomycotina</taxon>
        <taxon>Sordariomycetes</taxon>
        <taxon>Sordariomycetidae</taxon>
        <taxon>Sordariales</taxon>
        <taxon>Chaetomiaceae</taxon>
        <taxon>Chaetomium</taxon>
    </lineage>
</organism>
<sequence length="358" mass="39191">MPTRQIGEDPTCDLIMQSNESPVPKHSMPPNPSFSARPAAAFFSRALSSFQSSGSTIQVICTAAPALHHKNHDHGHPTPLPPRFPPQSLVVLDSSFNPPTRAHLRMATSAIQELMHKQSQRPGALRLLLLLSINNADKDAKPAAFDKRLAMMWAFAGDVQRSLQADPGEEQASSEVEPLSVDLGLSTAPYFYEKSAALAEGGFYNGERGMGGSTETEQVFLVGYDALVRIFDPKYYGSFDPEDQVSTAGTPPIRKALDPFFNRAKLRVTMRTGDEWGEADEQAAYVDDLLHAGGLSDIGGSTNWGSRIHMTEGRKPGEDVISSTYVRAAVKAGDSEQLNLMVTPEVRWWIEQESLYTE</sequence>
<comment type="caution">
    <text evidence="1">The sequence shown here is derived from an EMBL/GenBank/DDBJ whole genome shotgun (WGS) entry which is preliminary data.</text>
</comment>
<dbReference type="SUPFAM" id="SSF52374">
    <property type="entry name" value="Nucleotidylyl transferase"/>
    <property type="match status" value="1"/>
</dbReference>
<dbReference type="Gene3D" id="3.40.50.620">
    <property type="entry name" value="HUPs"/>
    <property type="match status" value="1"/>
</dbReference>
<gene>
    <name evidence="1" type="ORF">B0H64DRAFT_393765</name>
</gene>
<dbReference type="Proteomes" id="UP001278766">
    <property type="component" value="Unassembled WGS sequence"/>
</dbReference>
<evidence type="ECO:0000313" key="2">
    <source>
        <dbReference type="Proteomes" id="UP001278766"/>
    </source>
</evidence>
<dbReference type="GO" id="GO:0005634">
    <property type="term" value="C:nucleus"/>
    <property type="evidence" value="ECO:0007669"/>
    <property type="project" value="TreeGrafter"/>
</dbReference>
<dbReference type="AlphaFoldDB" id="A0AAE0LV74"/>